<protein>
    <recommendedName>
        <fullName evidence="5">NADP-dependent oxidoreductase domain-containing protein</fullName>
    </recommendedName>
</protein>
<evidence type="ECO:0000259" key="5">
    <source>
        <dbReference type="Pfam" id="PF00248"/>
    </source>
</evidence>
<feature type="signal peptide" evidence="4">
    <location>
        <begin position="1"/>
        <end position="27"/>
    </location>
</feature>
<organism evidence="6 7">
    <name type="scientific">Ostreobium quekettii</name>
    <dbReference type="NCBI Taxonomy" id="121088"/>
    <lineage>
        <taxon>Eukaryota</taxon>
        <taxon>Viridiplantae</taxon>
        <taxon>Chlorophyta</taxon>
        <taxon>core chlorophytes</taxon>
        <taxon>Ulvophyceae</taxon>
        <taxon>TCBD clade</taxon>
        <taxon>Bryopsidales</taxon>
        <taxon>Ostreobineae</taxon>
        <taxon>Ostreobiaceae</taxon>
        <taxon>Ostreobium</taxon>
    </lineage>
</organism>
<feature type="domain" description="NADP-dependent oxidoreductase" evidence="5">
    <location>
        <begin position="186"/>
        <end position="330"/>
    </location>
</feature>
<gene>
    <name evidence="6" type="ORF">OSTQU699_LOCUS6018</name>
</gene>
<name>A0A8S1J3W0_9CHLO</name>
<comment type="similarity">
    <text evidence="1">Belongs to the shaker potassium channel beta subunit family.</text>
</comment>
<accession>A0A8S1J3W0</accession>
<feature type="chain" id="PRO_5035788469" description="NADP-dependent oxidoreductase domain-containing protein" evidence="4">
    <location>
        <begin position="28"/>
        <end position="346"/>
    </location>
</feature>
<evidence type="ECO:0000256" key="4">
    <source>
        <dbReference type="SAM" id="SignalP"/>
    </source>
</evidence>
<evidence type="ECO:0000313" key="6">
    <source>
        <dbReference type="EMBL" id="CAD7700659.1"/>
    </source>
</evidence>
<dbReference type="InterPro" id="IPR023210">
    <property type="entry name" value="NADP_OxRdtase_dom"/>
</dbReference>
<dbReference type="PRINTS" id="PR01577">
    <property type="entry name" value="KCNABCHANNEL"/>
</dbReference>
<evidence type="ECO:0000256" key="1">
    <source>
        <dbReference type="ARBA" id="ARBA00006515"/>
    </source>
</evidence>
<evidence type="ECO:0000313" key="7">
    <source>
        <dbReference type="Proteomes" id="UP000708148"/>
    </source>
</evidence>
<keyword evidence="4" id="KW-0732">Signal</keyword>
<evidence type="ECO:0000256" key="3">
    <source>
        <dbReference type="ARBA" id="ARBA00023002"/>
    </source>
</evidence>
<proteinExistence type="inferred from homology"/>
<keyword evidence="7" id="KW-1185">Reference proteome</keyword>
<keyword evidence="3" id="KW-0560">Oxidoreductase</keyword>
<dbReference type="PANTHER" id="PTHR43150">
    <property type="entry name" value="HYPERKINETIC, ISOFORM M"/>
    <property type="match status" value="1"/>
</dbReference>
<dbReference type="AlphaFoldDB" id="A0A8S1J3W0"/>
<evidence type="ECO:0000256" key="2">
    <source>
        <dbReference type="ARBA" id="ARBA00022857"/>
    </source>
</evidence>
<dbReference type="PANTHER" id="PTHR43150:SF2">
    <property type="entry name" value="HYPERKINETIC, ISOFORM M"/>
    <property type="match status" value="1"/>
</dbReference>
<dbReference type="InterPro" id="IPR036812">
    <property type="entry name" value="NAD(P)_OxRdtase_dom_sf"/>
</dbReference>
<dbReference type="OrthoDB" id="2310150at2759"/>
<dbReference type="SUPFAM" id="SSF51430">
    <property type="entry name" value="NAD(P)-linked oxidoreductase"/>
    <property type="match status" value="2"/>
</dbReference>
<dbReference type="EMBL" id="CAJHUC010001318">
    <property type="protein sequence ID" value="CAD7700659.1"/>
    <property type="molecule type" value="Genomic_DNA"/>
</dbReference>
<dbReference type="Proteomes" id="UP000708148">
    <property type="component" value="Unassembled WGS sequence"/>
</dbReference>
<feature type="domain" description="NADP-dependent oxidoreductase" evidence="5">
    <location>
        <begin position="99"/>
        <end position="154"/>
    </location>
</feature>
<dbReference type="Gene3D" id="3.20.20.100">
    <property type="entry name" value="NADP-dependent oxidoreductase domain"/>
    <property type="match status" value="1"/>
</dbReference>
<dbReference type="Pfam" id="PF00248">
    <property type="entry name" value="Aldo_ket_red"/>
    <property type="match status" value="2"/>
</dbReference>
<comment type="caution">
    <text evidence="6">The sequence shown here is derived from an EMBL/GenBank/DDBJ whole genome shotgun (WGS) entry which is preliminary data.</text>
</comment>
<keyword evidence="2" id="KW-0521">NADP</keyword>
<dbReference type="InterPro" id="IPR005399">
    <property type="entry name" value="K_chnl_volt-dep_bsu_KCNAB-rel"/>
</dbReference>
<dbReference type="GO" id="GO:0016491">
    <property type="term" value="F:oxidoreductase activity"/>
    <property type="evidence" value="ECO:0007669"/>
    <property type="project" value="UniProtKB-KW"/>
</dbReference>
<sequence length="346" mass="38196">MQYRNLGRTGLKVSVLSFGAWVTFGEAADVEVLRRRSQLVSARAPLCSDKGERAYGMCYVLGILVVCINELLNLGRLSAARLAHGVAVCKLTMFLLSSFDNAEVYAGGLAETVMGQAIKELGWKRSDLVISTKIFWGGSGVNDKGLSRKHLIEGLQVLGKHSLGSCFSVGAIVGSEKVTFGVEQSASLKRLQMDYVDVLFCHRPDDSTPIEETVRAMNYLLEQGKIFYWGTSEWSAAQITQACEIAKRLHLVPPIVEQPEYHMFERTKVEVEFAPLYEEQGIGLTTWSPLASGVLTGKYSEGKIPEGSRLALDQFKIEDNLKAMEVLPKLTPEVMEKIESIIQSKP</sequence>
<reference evidence="6" key="1">
    <citation type="submission" date="2020-12" db="EMBL/GenBank/DDBJ databases">
        <authorList>
            <person name="Iha C."/>
        </authorList>
    </citation>
    <scope>NUCLEOTIDE SEQUENCE</scope>
</reference>